<comment type="caution">
    <text evidence="1">The sequence shown here is derived from an EMBL/GenBank/DDBJ whole genome shotgun (WGS) entry which is preliminary data.</text>
</comment>
<proteinExistence type="predicted"/>
<organism evidence="1 2">
    <name type="scientific">Paraburkholderia madseniana</name>
    <dbReference type="NCBI Taxonomy" id="2599607"/>
    <lineage>
        <taxon>Bacteria</taxon>
        <taxon>Pseudomonadati</taxon>
        <taxon>Pseudomonadota</taxon>
        <taxon>Betaproteobacteria</taxon>
        <taxon>Burkholderiales</taxon>
        <taxon>Burkholderiaceae</taxon>
        <taxon>Paraburkholderia</taxon>
    </lineage>
</organism>
<dbReference type="Proteomes" id="UP000463700">
    <property type="component" value="Unassembled WGS sequence"/>
</dbReference>
<protein>
    <submittedName>
        <fullName evidence="1">Uncharacterized protein</fullName>
    </submittedName>
</protein>
<accession>A0A6N6WAQ3</accession>
<sequence>MHGALDVAEDELADWPDQVIESWMPKVTALRLSREYLRMAEHGPMELLRNVAA</sequence>
<reference evidence="1 2" key="1">
    <citation type="journal article" date="2020" name="Int. J. Syst. Evol. Microbiol.">
        <title>Paraburkholderia madseniana sp. nov., a phenolic acid-degrading bacterium isolated from acidic forest soil.</title>
        <authorList>
            <person name="Wilhelm R.C."/>
            <person name="Murphy S.J.L."/>
            <person name="Feriancek N.M."/>
            <person name="Karasz D.C."/>
            <person name="DeRito C.M."/>
            <person name="Newman J.D."/>
            <person name="Buckley D.H."/>
        </authorList>
    </citation>
    <scope>NUCLEOTIDE SEQUENCE [LARGE SCALE GENOMIC DNA]</scope>
    <source>
        <strain evidence="1 2">RP11</strain>
    </source>
</reference>
<gene>
    <name evidence="1" type="ORF">FSO04_24610</name>
</gene>
<name>A0A6N6WAQ3_9BURK</name>
<dbReference type="EMBL" id="VOSW01000049">
    <property type="protein sequence ID" value="KAE8757261.1"/>
    <property type="molecule type" value="Genomic_DNA"/>
</dbReference>
<evidence type="ECO:0000313" key="2">
    <source>
        <dbReference type="Proteomes" id="UP000463700"/>
    </source>
</evidence>
<dbReference type="AlphaFoldDB" id="A0A6N6WAQ3"/>
<evidence type="ECO:0000313" key="1">
    <source>
        <dbReference type="EMBL" id="KAE8757261.1"/>
    </source>
</evidence>